<evidence type="ECO:0000259" key="1">
    <source>
        <dbReference type="Pfam" id="PF02557"/>
    </source>
</evidence>
<sequence length="168" mass="18339">MVSKTHRVSAGYVPDWAGRSNGLHPDATAGFGRLAAAAKADGLTMSIRSGYRSFATQKASFDKAMRTYPEATARRYYAEPGASEHQTGLSLDAWDGRNRGSAFARTPHAAWLAKHAFEHGFIVRYPDGKTDITGYAWESWHLRWVGVEVAAAFGPDSSLTLEEYLGLA</sequence>
<dbReference type="GO" id="GO:0006508">
    <property type="term" value="P:proteolysis"/>
    <property type="evidence" value="ECO:0007669"/>
    <property type="project" value="InterPro"/>
</dbReference>
<proteinExistence type="predicted"/>
<dbReference type="InterPro" id="IPR009045">
    <property type="entry name" value="Zn_M74/Hedgehog-like"/>
</dbReference>
<evidence type="ECO:0000313" key="2">
    <source>
        <dbReference type="EMBL" id="QIK72312.1"/>
    </source>
</evidence>
<accession>A0A6G7Y667</accession>
<dbReference type="InterPro" id="IPR058193">
    <property type="entry name" value="VanY/YodJ_core_dom"/>
</dbReference>
<dbReference type="Proteomes" id="UP000501058">
    <property type="component" value="Chromosome"/>
</dbReference>
<organism evidence="2 3">
    <name type="scientific">Propioniciclava coleopterorum</name>
    <dbReference type="NCBI Taxonomy" id="2714937"/>
    <lineage>
        <taxon>Bacteria</taxon>
        <taxon>Bacillati</taxon>
        <taxon>Actinomycetota</taxon>
        <taxon>Actinomycetes</taxon>
        <taxon>Propionibacteriales</taxon>
        <taxon>Propionibacteriaceae</taxon>
        <taxon>Propioniciclava</taxon>
    </lineage>
</organism>
<dbReference type="PANTHER" id="PTHR34385">
    <property type="entry name" value="D-ALANYL-D-ALANINE CARBOXYPEPTIDASE"/>
    <property type="match status" value="1"/>
</dbReference>
<dbReference type="RefSeq" id="WP_166233388.1">
    <property type="nucleotide sequence ID" value="NZ_CP049865.1"/>
</dbReference>
<dbReference type="SUPFAM" id="SSF55166">
    <property type="entry name" value="Hedgehog/DD-peptidase"/>
    <property type="match status" value="1"/>
</dbReference>
<keyword evidence="3" id="KW-1185">Reference proteome</keyword>
<dbReference type="AlphaFoldDB" id="A0A6G7Y667"/>
<gene>
    <name evidence="2" type="ORF">G7070_08575</name>
</gene>
<dbReference type="PANTHER" id="PTHR34385:SF1">
    <property type="entry name" value="PEPTIDOGLYCAN L-ALANYL-D-GLUTAMATE ENDOPEPTIDASE CWLK"/>
    <property type="match status" value="1"/>
</dbReference>
<dbReference type="EMBL" id="CP049865">
    <property type="protein sequence ID" value="QIK72312.1"/>
    <property type="molecule type" value="Genomic_DNA"/>
</dbReference>
<dbReference type="InterPro" id="IPR003709">
    <property type="entry name" value="VanY-like_core_dom"/>
</dbReference>
<protein>
    <submittedName>
        <fullName evidence="2">M15 family metallopeptidase</fullName>
    </submittedName>
</protein>
<reference evidence="2 3" key="1">
    <citation type="submission" date="2020-03" db="EMBL/GenBank/DDBJ databases">
        <title>Propioniciclava sp. nov., isolated from Hydrophilus acuminatus.</title>
        <authorList>
            <person name="Hyun D.-W."/>
            <person name="Bae J.-W."/>
        </authorList>
    </citation>
    <scope>NUCLEOTIDE SEQUENCE [LARGE SCALE GENOMIC DNA]</scope>
    <source>
        <strain evidence="2 3">HDW11</strain>
    </source>
</reference>
<feature type="domain" description="D-alanyl-D-alanine carboxypeptidase-like core" evidence="1">
    <location>
        <begin position="22"/>
        <end position="146"/>
    </location>
</feature>
<dbReference type="Pfam" id="PF02557">
    <property type="entry name" value="VanY"/>
    <property type="match status" value="1"/>
</dbReference>
<dbReference type="Gene3D" id="3.30.1380.10">
    <property type="match status" value="1"/>
</dbReference>
<name>A0A6G7Y667_9ACTN</name>
<dbReference type="CDD" id="cd14852">
    <property type="entry name" value="LD-carboxypeptidase"/>
    <property type="match status" value="1"/>
</dbReference>
<dbReference type="InterPro" id="IPR052179">
    <property type="entry name" value="DD-CPase-like"/>
</dbReference>
<dbReference type="GO" id="GO:0008233">
    <property type="term" value="F:peptidase activity"/>
    <property type="evidence" value="ECO:0007669"/>
    <property type="project" value="InterPro"/>
</dbReference>
<dbReference type="KEGG" id="prv:G7070_08575"/>
<evidence type="ECO:0000313" key="3">
    <source>
        <dbReference type="Proteomes" id="UP000501058"/>
    </source>
</evidence>